<organism evidence="1">
    <name type="scientific">marine sediment metagenome</name>
    <dbReference type="NCBI Taxonomy" id="412755"/>
    <lineage>
        <taxon>unclassified sequences</taxon>
        <taxon>metagenomes</taxon>
        <taxon>ecological metagenomes</taxon>
    </lineage>
</organism>
<accession>A0A0F9ME07</accession>
<sequence length="290" mass="30919">MANVDIVQRAKTILYGHGIGEKPVILRANADAAESVSGAIVTFALLDAAEGDEVGPGDVLSVFNAATASVAHVLYVLSESAGTITAVNGFLGSPVVADTLLDAALIEILPGGGISEHIIYQNVETVFTSLLYPDIWERATYSITPQLDDYQVELNAAVEEIEDAWQVIGTTRHEIGFSLARDVHTSVSSTTVIAELVAFDSSSVFITTKNRITESSTLSEAMTQMIATGAAALSAGGTVHEATMESSTKDNQIRIERSSSRAIWQDFGTLRTALSEDLGKDLDWFEYDKG</sequence>
<name>A0A0F9ME07_9ZZZZ</name>
<comment type="caution">
    <text evidence="1">The sequence shown here is derived from an EMBL/GenBank/DDBJ whole genome shotgun (WGS) entry which is preliminary data.</text>
</comment>
<proteinExistence type="predicted"/>
<reference evidence="1" key="1">
    <citation type="journal article" date="2015" name="Nature">
        <title>Complex archaea that bridge the gap between prokaryotes and eukaryotes.</title>
        <authorList>
            <person name="Spang A."/>
            <person name="Saw J.H."/>
            <person name="Jorgensen S.L."/>
            <person name="Zaremba-Niedzwiedzka K."/>
            <person name="Martijn J."/>
            <person name="Lind A.E."/>
            <person name="van Eijk R."/>
            <person name="Schleper C."/>
            <person name="Guy L."/>
            <person name="Ettema T.J."/>
        </authorList>
    </citation>
    <scope>NUCLEOTIDE SEQUENCE</scope>
</reference>
<evidence type="ECO:0000313" key="1">
    <source>
        <dbReference type="EMBL" id="KKM74830.1"/>
    </source>
</evidence>
<dbReference type="EMBL" id="LAZR01009076">
    <property type="protein sequence ID" value="KKM74830.1"/>
    <property type="molecule type" value="Genomic_DNA"/>
</dbReference>
<protein>
    <submittedName>
        <fullName evidence="1">Uncharacterized protein</fullName>
    </submittedName>
</protein>
<dbReference type="AlphaFoldDB" id="A0A0F9ME07"/>
<gene>
    <name evidence="1" type="ORF">LCGC14_1396400</name>
</gene>